<dbReference type="PANTHER" id="PTHR43086">
    <property type="entry name" value="VERY-LONG-CHAIN 3-OXOOACYL-COA REDUCTASE"/>
    <property type="match status" value="1"/>
</dbReference>
<dbReference type="GO" id="GO:0016491">
    <property type="term" value="F:oxidoreductase activity"/>
    <property type="evidence" value="ECO:0007669"/>
    <property type="project" value="UniProtKB-KW"/>
</dbReference>
<reference evidence="4 5" key="1">
    <citation type="submission" date="2017-05" db="EMBL/GenBank/DDBJ databases">
        <title>Butyricicoccus porcorum sp. nov. a butyrate-producing bacterium from the swine intestinal tract.</title>
        <authorList>
            <person name="Trachsel J."/>
            <person name="Humphrey S."/>
            <person name="Allen H.K."/>
        </authorList>
    </citation>
    <scope>NUCLEOTIDE SEQUENCE [LARGE SCALE GENOMIC DNA]</scope>
    <source>
        <strain evidence="4">BB10</strain>
    </source>
</reference>
<dbReference type="PRINTS" id="PR00080">
    <property type="entry name" value="SDRFAMILY"/>
</dbReference>
<protein>
    <submittedName>
        <fullName evidence="4">Ketoacyl reductase</fullName>
    </submittedName>
</protein>
<gene>
    <name evidence="4" type="ORF">CBW42_00915</name>
</gene>
<evidence type="ECO:0000313" key="4">
    <source>
        <dbReference type="EMBL" id="OUM21817.1"/>
    </source>
</evidence>
<evidence type="ECO:0000256" key="3">
    <source>
        <dbReference type="RuleBase" id="RU000363"/>
    </source>
</evidence>
<comment type="caution">
    <text evidence="4">The sequence shown here is derived from an EMBL/GenBank/DDBJ whole genome shotgun (WGS) entry which is preliminary data.</text>
</comment>
<keyword evidence="2" id="KW-0560">Oxidoreductase</keyword>
<sequence>MKTALVTGASSGIGREIARELSRRGWRLLLVARRRDRLEELAKQLGTPCRLYVCDISREENCYWLHERAKEQDVTLLVNGAGFGLYGKFAETDLDRELEMIDVNIKAVHILTKLFLRDFMQKNEGRILNIASSAGFLPGPLLSTYYATKNYVVRLSEAIYEELREAGSPVTISCLCPGPVETEFNQVAGANSAAKGISCEQVAKQAVEQTLTGKLLIFPGKMVRLGAAASRLVPDKPLLRIVRSFQEKKG</sequence>
<keyword evidence="5" id="KW-1185">Reference proteome</keyword>
<dbReference type="Gene3D" id="3.40.50.720">
    <property type="entry name" value="NAD(P)-binding Rossmann-like Domain"/>
    <property type="match status" value="1"/>
</dbReference>
<organism evidence="4 5">
    <name type="scientific">Butyricicoccus porcorum</name>
    <dbReference type="NCBI Taxonomy" id="1945634"/>
    <lineage>
        <taxon>Bacteria</taxon>
        <taxon>Bacillati</taxon>
        <taxon>Bacillota</taxon>
        <taxon>Clostridia</taxon>
        <taxon>Eubacteriales</taxon>
        <taxon>Butyricicoccaceae</taxon>
        <taxon>Butyricicoccus</taxon>
    </lineage>
</organism>
<proteinExistence type="inferred from homology"/>
<dbReference type="InterPro" id="IPR002347">
    <property type="entry name" value="SDR_fam"/>
</dbReference>
<dbReference type="PRINTS" id="PR00081">
    <property type="entry name" value="GDHRDH"/>
</dbReference>
<evidence type="ECO:0000256" key="2">
    <source>
        <dbReference type="ARBA" id="ARBA00023002"/>
    </source>
</evidence>
<dbReference type="EMBL" id="NHOC01000001">
    <property type="protein sequence ID" value="OUM21817.1"/>
    <property type="molecule type" value="Genomic_DNA"/>
</dbReference>
<dbReference type="CDD" id="cd05233">
    <property type="entry name" value="SDR_c"/>
    <property type="match status" value="1"/>
</dbReference>
<dbReference type="Pfam" id="PF00106">
    <property type="entry name" value="adh_short"/>
    <property type="match status" value="1"/>
</dbReference>
<dbReference type="PIRSF" id="PIRSF000126">
    <property type="entry name" value="11-beta-HSD1"/>
    <property type="match status" value="1"/>
</dbReference>
<dbReference type="OrthoDB" id="9808814at2"/>
<comment type="similarity">
    <text evidence="1 3">Belongs to the short-chain dehydrogenases/reductases (SDR) family.</text>
</comment>
<accession>A0A252F7S0</accession>
<dbReference type="SUPFAM" id="SSF51735">
    <property type="entry name" value="NAD(P)-binding Rossmann-fold domains"/>
    <property type="match status" value="1"/>
</dbReference>
<dbReference type="RefSeq" id="WP_087016831.1">
    <property type="nucleotide sequence ID" value="NZ_NHOC01000001.1"/>
</dbReference>
<evidence type="ECO:0000313" key="5">
    <source>
        <dbReference type="Proteomes" id="UP000194903"/>
    </source>
</evidence>
<name>A0A252F7S0_9FIRM</name>
<evidence type="ECO:0000256" key="1">
    <source>
        <dbReference type="ARBA" id="ARBA00006484"/>
    </source>
</evidence>
<dbReference type="PANTHER" id="PTHR43086:SF3">
    <property type="entry name" value="NADP-DEPENDENT 3-HYDROXY ACID DEHYDROGENASE YDFG"/>
    <property type="match status" value="1"/>
</dbReference>
<dbReference type="InterPro" id="IPR036291">
    <property type="entry name" value="NAD(P)-bd_dom_sf"/>
</dbReference>
<dbReference type="Proteomes" id="UP000194903">
    <property type="component" value="Unassembled WGS sequence"/>
</dbReference>
<dbReference type="AlphaFoldDB" id="A0A252F7S0"/>